<keyword evidence="4" id="KW-1185">Reference proteome</keyword>
<dbReference type="Proteomes" id="UP001214094">
    <property type="component" value="Plasmid unnamedA"/>
</dbReference>
<sequence>MTTETKTEKPASGLTRRSLLKTGVAAVGAIAGSGVITGFPTIWAQNPITLRQFGTGVSNINAIAEKCKQDLGITLEMTATDSDAAAQRAVTQPDSYDIADIEYWIAKKVFPAGVIQPMDVKKIKYFDKIVPLFIDGKLKPESVVAQGTAPHTVGFVDAQDSKTFAKSPTDWMTLIPTIYNADTLGIRPDLVGREISTWADIMDPAFKGKTAILNIPSIGIMDAAMIMEAMGNIKYADKGNMTMDEIDKTIEFLIKAKQDGQFRAFWKSFDESVNLMASGEVVIQSMWSPAVAAVRSKGIACKYQPLKEGYRAWGGGLGLAAHLQGAQLDAAYEYINWYLSGWVGAYLNRQGYYSAAMETAKGFMSEDEWGYWVEGKPAKGDILSPEGKVMEKAGAVRDGGSFEQRMGKVACWNSVMDEDRYMIKRWNEFIAA</sequence>
<evidence type="ECO:0000313" key="3">
    <source>
        <dbReference type="EMBL" id="WFP93316.1"/>
    </source>
</evidence>
<dbReference type="PROSITE" id="PS51318">
    <property type="entry name" value="TAT"/>
    <property type="match status" value="1"/>
</dbReference>
<evidence type="ECO:0000256" key="2">
    <source>
        <dbReference type="ARBA" id="ARBA00022764"/>
    </source>
</evidence>
<dbReference type="Pfam" id="PF13416">
    <property type="entry name" value="SBP_bac_8"/>
    <property type="match status" value="1"/>
</dbReference>
<dbReference type="EMBL" id="CP121309">
    <property type="protein sequence ID" value="WFP93316.1"/>
    <property type="molecule type" value="Genomic_DNA"/>
</dbReference>
<dbReference type="InterPro" id="IPR006311">
    <property type="entry name" value="TAT_signal"/>
</dbReference>
<geneLocation type="plasmid" evidence="3 4">
    <name>unnamedA</name>
</geneLocation>
<dbReference type="SUPFAM" id="SSF53850">
    <property type="entry name" value="Periplasmic binding protein-like II"/>
    <property type="match status" value="1"/>
</dbReference>
<dbReference type="RefSeq" id="WP_034805570.1">
    <property type="nucleotide sequence ID" value="NZ_CP015881.1"/>
</dbReference>
<keyword evidence="3" id="KW-0614">Plasmid</keyword>
<keyword evidence="1" id="KW-0732">Signal</keyword>
<proteinExistence type="predicted"/>
<dbReference type="PANTHER" id="PTHR30222:SF17">
    <property type="entry name" value="SPERMIDINE_PUTRESCINE-BINDING PERIPLASMIC PROTEIN"/>
    <property type="match status" value="1"/>
</dbReference>
<name>A0ABY8HMJ3_ENSAD</name>
<evidence type="ECO:0000256" key="1">
    <source>
        <dbReference type="ARBA" id="ARBA00022729"/>
    </source>
</evidence>
<gene>
    <name evidence="3" type="ORF">P4B07_26700</name>
</gene>
<dbReference type="Gene3D" id="3.40.190.10">
    <property type="entry name" value="Periplasmic binding protein-like II"/>
    <property type="match status" value="2"/>
</dbReference>
<accession>A0ABY8HMJ3</accession>
<reference evidence="3 4" key="1">
    <citation type="submission" date="2023-03" db="EMBL/GenBank/DDBJ databases">
        <title>Comparative genome and transcriptome analysis combination mining strategies for increasing vitamin B12 production of Ensifer adhaerens strain.</title>
        <authorList>
            <person name="Yongheng L."/>
        </authorList>
    </citation>
    <scope>NUCLEOTIDE SEQUENCE [LARGE SCALE GENOMIC DNA]</scope>
    <source>
        <strain evidence="3 4">Casida A-T305</strain>
        <plasmid evidence="3 4">unnamedA</plasmid>
    </source>
</reference>
<organism evidence="3 4">
    <name type="scientific">Ensifer adhaerens</name>
    <name type="common">Sinorhizobium morelense</name>
    <dbReference type="NCBI Taxonomy" id="106592"/>
    <lineage>
        <taxon>Bacteria</taxon>
        <taxon>Pseudomonadati</taxon>
        <taxon>Pseudomonadota</taxon>
        <taxon>Alphaproteobacteria</taxon>
        <taxon>Hyphomicrobiales</taxon>
        <taxon>Rhizobiaceae</taxon>
        <taxon>Sinorhizobium/Ensifer group</taxon>
        <taxon>Ensifer</taxon>
    </lineage>
</organism>
<dbReference type="PANTHER" id="PTHR30222">
    <property type="entry name" value="SPERMIDINE/PUTRESCINE-BINDING PERIPLASMIC PROTEIN"/>
    <property type="match status" value="1"/>
</dbReference>
<protein>
    <submittedName>
        <fullName evidence="3">PotD/PotF family extracellular solute-binding protein</fullName>
    </submittedName>
</protein>
<evidence type="ECO:0000313" key="4">
    <source>
        <dbReference type="Proteomes" id="UP001214094"/>
    </source>
</evidence>
<dbReference type="GeneID" id="29521210"/>
<keyword evidence="2" id="KW-0574">Periplasm</keyword>
<dbReference type="InterPro" id="IPR006059">
    <property type="entry name" value="SBP"/>
</dbReference>